<dbReference type="Gene3D" id="2.120.10.30">
    <property type="entry name" value="TolB, C-terminal domain"/>
    <property type="match status" value="1"/>
</dbReference>
<accession>A0ABY7GI00</accession>
<gene>
    <name evidence="1" type="ORF">MAR_033318</name>
</gene>
<dbReference type="Proteomes" id="UP001164746">
    <property type="component" value="Chromosome 17"/>
</dbReference>
<sequence>MSRKMIKNVEAFVKIKEKTAESAKEARESTDAQTLKYVGKMELLETDEHRTFGPQTLKYVGEMEVLGTDGHREFGYTTVMAVVGDRFLVAVDSKKECLRCFDMDSGKQKVKWYESNFLLWDVTAIPGNRVAVSSANEIWFLRVTEKGDLLFENKINVKKRCYGIASSGDNLIVCYQYPDSGVQILDMKGNMIKEFKNDGAGKKLFELPTSVAVSPDHITIYIVDEAKNTVISLTQDGHVLGVVMENLLCGTGITVDSAGRLYVCGYGTVLLVFPETRNVIPLLEIKDVVTNLTCVAICD</sequence>
<proteinExistence type="predicted"/>
<keyword evidence="2" id="KW-1185">Reference proteome</keyword>
<dbReference type="InterPro" id="IPR011042">
    <property type="entry name" value="6-blade_b-propeller_TolB-like"/>
</dbReference>
<evidence type="ECO:0000313" key="2">
    <source>
        <dbReference type="Proteomes" id="UP001164746"/>
    </source>
</evidence>
<dbReference type="EMBL" id="CP111028">
    <property type="protein sequence ID" value="WAR30776.1"/>
    <property type="molecule type" value="Genomic_DNA"/>
</dbReference>
<evidence type="ECO:0000313" key="1">
    <source>
        <dbReference type="EMBL" id="WAR30776.1"/>
    </source>
</evidence>
<reference evidence="1" key="1">
    <citation type="submission" date="2022-11" db="EMBL/GenBank/DDBJ databases">
        <title>Centuries of genome instability and evolution in soft-shell clam transmissible cancer (bioRxiv).</title>
        <authorList>
            <person name="Hart S.F.M."/>
            <person name="Yonemitsu M.A."/>
            <person name="Giersch R.M."/>
            <person name="Beal B.F."/>
            <person name="Arriagada G."/>
            <person name="Davis B.W."/>
            <person name="Ostrander E.A."/>
            <person name="Goff S.P."/>
            <person name="Metzger M.J."/>
        </authorList>
    </citation>
    <scope>NUCLEOTIDE SEQUENCE</scope>
    <source>
        <strain evidence="1">MELC-2E11</strain>
        <tissue evidence="1">Siphon/mantle</tissue>
    </source>
</reference>
<dbReference type="SUPFAM" id="SSF101898">
    <property type="entry name" value="NHL repeat"/>
    <property type="match status" value="1"/>
</dbReference>
<protein>
    <submittedName>
        <fullName evidence="1">Uncharacterized protein</fullName>
    </submittedName>
</protein>
<feature type="non-terminal residue" evidence="1">
    <location>
        <position position="1"/>
    </location>
</feature>
<name>A0ABY7GI00_MYAAR</name>
<organism evidence="1 2">
    <name type="scientific">Mya arenaria</name>
    <name type="common">Soft-shell clam</name>
    <dbReference type="NCBI Taxonomy" id="6604"/>
    <lineage>
        <taxon>Eukaryota</taxon>
        <taxon>Metazoa</taxon>
        <taxon>Spiralia</taxon>
        <taxon>Lophotrochozoa</taxon>
        <taxon>Mollusca</taxon>
        <taxon>Bivalvia</taxon>
        <taxon>Autobranchia</taxon>
        <taxon>Heteroconchia</taxon>
        <taxon>Euheterodonta</taxon>
        <taxon>Imparidentia</taxon>
        <taxon>Neoheterodontei</taxon>
        <taxon>Myida</taxon>
        <taxon>Myoidea</taxon>
        <taxon>Myidae</taxon>
        <taxon>Mya</taxon>
    </lineage>
</organism>